<gene>
    <name evidence="2" type="ORF">AN936_06005</name>
</gene>
<dbReference type="PANTHER" id="PTHR35006:SF2">
    <property type="entry name" value="GLYOXALASE FAMILY PROTEIN (AFU_ORTHOLOGUE AFUA_5G14830)"/>
    <property type="match status" value="1"/>
</dbReference>
<dbReference type="Gene3D" id="3.10.180.10">
    <property type="entry name" value="2,3-Dihydroxybiphenyl 1,2-Dioxygenase, domain 1"/>
    <property type="match status" value="1"/>
</dbReference>
<evidence type="ECO:0000259" key="1">
    <source>
        <dbReference type="PROSITE" id="PS51819"/>
    </source>
</evidence>
<evidence type="ECO:0000313" key="2">
    <source>
        <dbReference type="EMBL" id="ALH79933.1"/>
    </source>
</evidence>
<dbReference type="Pfam" id="PF00903">
    <property type="entry name" value="Glyoxalase"/>
    <property type="match status" value="1"/>
</dbReference>
<organism evidence="2 3">
    <name type="scientific">Sphingopyxis macrogoltabida</name>
    <name type="common">Sphingomonas macrogoltabidus</name>
    <dbReference type="NCBI Taxonomy" id="33050"/>
    <lineage>
        <taxon>Bacteria</taxon>
        <taxon>Pseudomonadati</taxon>
        <taxon>Pseudomonadota</taxon>
        <taxon>Alphaproteobacteria</taxon>
        <taxon>Sphingomonadales</taxon>
        <taxon>Sphingomonadaceae</taxon>
        <taxon>Sphingopyxis</taxon>
    </lineage>
</organism>
<feature type="domain" description="VOC" evidence="1">
    <location>
        <begin position="1"/>
        <end position="129"/>
    </location>
</feature>
<protein>
    <recommendedName>
        <fullName evidence="1">VOC domain-containing protein</fullName>
    </recommendedName>
</protein>
<dbReference type="OrthoDB" id="9807407at2"/>
<reference evidence="2 3" key="1">
    <citation type="journal article" date="2015" name="Genome Announc.">
        <title>Complete Genome Sequence of Polypropylene Glycol- and Polyethylene Glycol-Degrading Sphingopyxis macrogoltabida Strain EY-1.</title>
        <authorList>
            <person name="Ohtsubo Y."/>
            <person name="Nagata Y."/>
            <person name="Numata M."/>
            <person name="Tsuchikane K."/>
            <person name="Hosoyama A."/>
            <person name="Yamazoe A."/>
            <person name="Tsuda M."/>
            <person name="Fujita N."/>
            <person name="Kawai F."/>
        </authorList>
    </citation>
    <scope>NUCLEOTIDE SEQUENCE [LARGE SCALE GENOMIC DNA]</scope>
    <source>
        <strain evidence="2 3">EY-1</strain>
    </source>
</reference>
<dbReference type="InterPro" id="IPR029068">
    <property type="entry name" value="Glyas_Bleomycin-R_OHBP_Dase"/>
</dbReference>
<dbReference type="PANTHER" id="PTHR35006">
    <property type="entry name" value="GLYOXALASE FAMILY PROTEIN (AFU_ORTHOLOGUE AFUA_5G14830)"/>
    <property type="match status" value="1"/>
</dbReference>
<dbReference type="InterPro" id="IPR037523">
    <property type="entry name" value="VOC_core"/>
</dbReference>
<sequence length="138" mass="14609">MFDHTGIVVSDLARARAFYDAIGKPLGLVTADNGEQAFIFGKSKAEPIPYLWVGTLRPSYWADGSRTGVNQMHVAFVAPSKDAVDAFHAAGIAAGGTDHGAPGPREGAEGYYGAFLLDPDGNNIEAAFRDNLPYLHAS</sequence>
<dbReference type="PATRIC" id="fig|33050.5.peg.1253"/>
<name>A0A0N9V704_SPHMC</name>
<dbReference type="Proteomes" id="UP000058074">
    <property type="component" value="Chromosome"/>
</dbReference>
<dbReference type="InterPro" id="IPR004360">
    <property type="entry name" value="Glyas_Fos-R_dOase_dom"/>
</dbReference>
<accession>A0A0N9V704</accession>
<dbReference type="PROSITE" id="PS51819">
    <property type="entry name" value="VOC"/>
    <property type="match status" value="1"/>
</dbReference>
<dbReference type="CDD" id="cd07262">
    <property type="entry name" value="VOC_like"/>
    <property type="match status" value="1"/>
</dbReference>
<dbReference type="SUPFAM" id="SSF54593">
    <property type="entry name" value="Glyoxalase/Bleomycin resistance protein/Dihydroxybiphenyl dioxygenase"/>
    <property type="match status" value="1"/>
</dbReference>
<dbReference type="RefSeq" id="WP_054587327.1">
    <property type="nucleotide sequence ID" value="NZ_CP012700.1"/>
</dbReference>
<proteinExistence type="predicted"/>
<evidence type="ECO:0000313" key="3">
    <source>
        <dbReference type="Proteomes" id="UP000058074"/>
    </source>
</evidence>
<dbReference type="AlphaFoldDB" id="A0A0N9V704"/>
<dbReference type="EMBL" id="CP012700">
    <property type="protein sequence ID" value="ALH79933.1"/>
    <property type="molecule type" value="Genomic_DNA"/>
</dbReference>
<dbReference type="KEGG" id="smag:AN936_06005"/>